<feature type="region of interest" description="Disordered" evidence="6">
    <location>
        <begin position="30"/>
        <end position="94"/>
    </location>
</feature>
<evidence type="ECO:0000256" key="5">
    <source>
        <dbReference type="ARBA" id="ARBA00023136"/>
    </source>
</evidence>
<keyword evidence="2" id="KW-0488">Methylation</keyword>
<keyword evidence="5" id="KW-0472">Membrane</keyword>
<proteinExistence type="predicted"/>
<dbReference type="Pfam" id="PF07596">
    <property type="entry name" value="SBP_bac_10"/>
    <property type="match status" value="1"/>
</dbReference>
<dbReference type="RefSeq" id="WP_230275242.1">
    <property type="nucleotide sequence ID" value="NZ_JAJKFW010000025.1"/>
</dbReference>
<evidence type="ECO:0000259" key="7">
    <source>
        <dbReference type="Pfam" id="PF07596"/>
    </source>
</evidence>
<dbReference type="Proteomes" id="UP001430306">
    <property type="component" value="Unassembled WGS sequence"/>
</dbReference>
<comment type="subcellular location">
    <subcellularLocation>
        <location evidence="1">Membrane</location>
        <topology evidence="1">Single-pass membrane protein</topology>
    </subcellularLocation>
</comment>
<keyword evidence="9" id="KW-1185">Reference proteome</keyword>
<comment type="caution">
    <text evidence="8">The sequence shown here is derived from an EMBL/GenBank/DDBJ whole genome shotgun (WGS) entry which is preliminary data.</text>
</comment>
<dbReference type="PANTHER" id="PTHR30093:SF44">
    <property type="entry name" value="TYPE II SECRETION SYSTEM CORE PROTEIN G"/>
    <property type="match status" value="1"/>
</dbReference>
<sequence>MSWRSWLLFMTAMPVVLCIGCGPSKEELMMQAARRTRPKSADEREEQPKPAEKPEQWSVAESAPASPTSKRGDSQRVEDPPKEDSPSSESTTEVAVVASVGVIKPIEERKPATPLDESQRNQKAVENLNRLAEAFLAFKEDKGYYPPSAHVKAGIKTLSWRVLILPYLGHQDLFERFDLNLPWNRSPNKELLAFIPDVYVSPERFDEKTNWMVPADRKYMFGENRYPKDRNIDDGIDNTLMLVEVNDERAVEWTRPNDFSPEDPNRVKEWVGGLRSGGTLAAWANGWPAFIAKSASAKQWQNALTHESGDGQRAGAVHKEPDALLASSSASPSVQPDVAKVAESVESSARVGASVSAVEEVTIENRLKLPPSIDIAAAEEKVEQLFQKRVLQAKQNQTLAQLSKELLDQSLSMSDDAAGAYALQSLAIDLAMDSEDYTLFQTVLDQHASTFEVELYQLNRDALLEFARRVDLEEEASEQLAFTRRALLAIRDGLQSNDFDGVTKLASAIPPISESRRGFRRTGPAGQATTASPEKLVRLLQKQLLAANKQYQQAAGKVSEFRDNPSDATLASAFGRFYCFLKGDWEMGLPLVAAGASEKLARVAKRDLSGASDAGDAMMLGDLWWELSEGLPPGIYRQGTRDRAGHWYEQALNEMPESLDRLHVQARVKEWNSQDPGSPLATIRSLNRRLGLNEAVGLEQVVAKKQTQANAPGDDYEDG</sequence>
<evidence type="ECO:0000256" key="3">
    <source>
        <dbReference type="ARBA" id="ARBA00022692"/>
    </source>
</evidence>
<organism evidence="8 9">
    <name type="scientific">Rhodopirellula halodulae</name>
    <dbReference type="NCBI Taxonomy" id="2894198"/>
    <lineage>
        <taxon>Bacteria</taxon>
        <taxon>Pseudomonadati</taxon>
        <taxon>Planctomycetota</taxon>
        <taxon>Planctomycetia</taxon>
        <taxon>Pirellulales</taxon>
        <taxon>Pirellulaceae</taxon>
        <taxon>Rhodopirellula</taxon>
    </lineage>
</organism>
<evidence type="ECO:0000256" key="6">
    <source>
        <dbReference type="SAM" id="MobiDB-lite"/>
    </source>
</evidence>
<evidence type="ECO:0000256" key="4">
    <source>
        <dbReference type="ARBA" id="ARBA00022989"/>
    </source>
</evidence>
<accession>A0ABS8NKP5</accession>
<name>A0ABS8NKP5_9BACT</name>
<gene>
    <name evidence="8" type="ORF">LOC71_17770</name>
</gene>
<evidence type="ECO:0000256" key="1">
    <source>
        <dbReference type="ARBA" id="ARBA00004167"/>
    </source>
</evidence>
<dbReference type="PANTHER" id="PTHR30093">
    <property type="entry name" value="GENERAL SECRETION PATHWAY PROTEIN G"/>
    <property type="match status" value="1"/>
</dbReference>
<dbReference type="EMBL" id="JAJKFW010000025">
    <property type="protein sequence ID" value="MCC9644133.1"/>
    <property type="molecule type" value="Genomic_DNA"/>
</dbReference>
<reference evidence="8" key="1">
    <citation type="submission" date="2021-11" db="EMBL/GenBank/DDBJ databases">
        <title>Genome sequence.</title>
        <authorList>
            <person name="Sun Q."/>
        </authorList>
    </citation>
    <scope>NUCLEOTIDE SEQUENCE</scope>
    <source>
        <strain evidence="8">JC740</strain>
    </source>
</reference>
<feature type="compositionally biased region" description="Basic and acidic residues" evidence="6">
    <location>
        <begin position="70"/>
        <end position="85"/>
    </location>
</feature>
<dbReference type="InterPro" id="IPR011453">
    <property type="entry name" value="DUF1559"/>
</dbReference>
<feature type="compositionally biased region" description="Basic and acidic residues" evidence="6">
    <location>
        <begin position="39"/>
        <end position="55"/>
    </location>
</feature>
<evidence type="ECO:0000256" key="2">
    <source>
        <dbReference type="ARBA" id="ARBA00022481"/>
    </source>
</evidence>
<evidence type="ECO:0000313" key="8">
    <source>
        <dbReference type="EMBL" id="MCC9644133.1"/>
    </source>
</evidence>
<keyword evidence="3" id="KW-0812">Transmembrane</keyword>
<feature type="domain" description="DUF1559" evidence="7">
    <location>
        <begin position="120"/>
        <end position="320"/>
    </location>
</feature>
<evidence type="ECO:0000313" key="9">
    <source>
        <dbReference type="Proteomes" id="UP001430306"/>
    </source>
</evidence>
<keyword evidence="4" id="KW-1133">Transmembrane helix</keyword>
<protein>
    <submittedName>
        <fullName evidence="8">DUF1559 domain-containing protein</fullName>
    </submittedName>
</protein>